<dbReference type="NCBIfam" id="NF009008">
    <property type="entry name" value="PRK12354.1"/>
    <property type="match status" value="1"/>
</dbReference>
<keyword evidence="3 4" id="KW-0418">Kinase</keyword>
<dbReference type="PANTHER" id="PTHR30409">
    <property type="entry name" value="CARBAMATE KINASE"/>
    <property type="match status" value="1"/>
</dbReference>
<dbReference type="InterPro" id="IPR003964">
    <property type="entry name" value="Carb_kinase"/>
</dbReference>
<gene>
    <name evidence="6" type="ORF">KDL28_33165</name>
</gene>
<protein>
    <recommendedName>
        <fullName evidence="4">Carbamate kinase</fullName>
    </recommendedName>
</protein>
<dbReference type="InterPro" id="IPR036393">
    <property type="entry name" value="AceGlu_kinase-like_sf"/>
</dbReference>
<evidence type="ECO:0000256" key="1">
    <source>
        <dbReference type="ARBA" id="ARBA00011066"/>
    </source>
</evidence>
<keyword evidence="7" id="KW-1185">Reference proteome</keyword>
<dbReference type="PIRSF" id="PIRSF000723">
    <property type="entry name" value="Carbamate_kin"/>
    <property type="match status" value="1"/>
</dbReference>
<proteinExistence type="inferred from homology"/>
<dbReference type="GO" id="GO:0008804">
    <property type="term" value="F:carbamate kinase activity"/>
    <property type="evidence" value="ECO:0007669"/>
    <property type="project" value="UniProtKB-EC"/>
</dbReference>
<sequence>MLIVVALGGNALLNRGERPDAQVQRAHVRTAARALAPLAAAHALVLCHGNGPQIGVLAVESENDPALTHPFPLDALGAQTQGMIGYWLAQELANAGVSRPVVAIVTQTVIDADDPAFSTPTKFVGQGYPEPEARRLAREHGWTIAPDGTAWRRVVASPAPRGVVELPTIERLVGTGTTVICGGGGGVPVVAGERARTEGAQAVVDKDLTAALLAVELGADRLVVLTDVDAVKRDFGTPRERPLSVVRVSELGAMRFPAGSMAPKVEACVRFVTATGRPAAVGALRDASAVLAGTAGTTILAAVEAPAPVEAAR</sequence>
<dbReference type="SUPFAM" id="SSF53633">
    <property type="entry name" value="Carbamate kinase-like"/>
    <property type="match status" value="1"/>
</dbReference>
<dbReference type="RefSeq" id="WP_252445047.1">
    <property type="nucleotide sequence ID" value="NZ_JAGSOV010000073.1"/>
</dbReference>
<dbReference type="PRINTS" id="PR01469">
    <property type="entry name" value="CARBMTKINASE"/>
</dbReference>
<evidence type="ECO:0000313" key="6">
    <source>
        <dbReference type="EMBL" id="MCO1659922.1"/>
    </source>
</evidence>
<keyword evidence="2 4" id="KW-0808">Transferase</keyword>
<evidence type="ECO:0000313" key="7">
    <source>
        <dbReference type="Proteomes" id="UP001165283"/>
    </source>
</evidence>
<name>A0ABT1AA58_9PSEU</name>
<evidence type="ECO:0000256" key="3">
    <source>
        <dbReference type="ARBA" id="ARBA00022777"/>
    </source>
</evidence>
<dbReference type="InterPro" id="IPR001048">
    <property type="entry name" value="Asp/Glu/Uridylate_kinase"/>
</dbReference>
<dbReference type="PANTHER" id="PTHR30409:SF1">
    <property type="entry name" value="CARBAMATE KINASE-RELATED"/>
    <property type="match status" value="1"/>
</dbReference>
<dbReference type="Pfam" id="PF00696">
    <property type="entry name" value="AA_kinase"/>
    <property type="match status" value="1"/>
</dbReference>
<evidence type="ECO:0000256" key="4">
    <source>
        <dbReference type="PIRNR" id="PIRNR000723"/>
    </source>
</evidence>
<dbReference type="Proteomes" id="UP001165283">
    <property type="component" value="Unassembled WGS sequence"/>
</dbReference>
<evidence type="ECO:0000256" key="2">
    <source>
        <dbReference type="ARBA" id="ARBA00022679"/>
    </source>
</evidence>
<dbReference type="CDD" id="cd04235">
    <property type="entry name" value="AAK_CK"/>
    <property type="match status" value="1"/>
</dbReference>
<accession>A0ABT1AA58</accession>
<evidence type="ECO:0000259" key="5">
    <source>
        <dbReference type="Pfam" id="PF00696"/>
    </source>
</evidence>
<comment type="caution">
    <text evidence="6">The sequence shown here is derived from an EMBL/GenBank/DDBJ whole genome shotgun (WGS) entry which is preliminary data.</text>
</comment>
<dbReference type="Gene3D" id="3.40.1160.10">
    <property type="entry name" value="Acetylglutamate kinase-like"/>
    <property type="match status" value="1"/>
</dbReference>
<organism evidence="6 7">
    <name type="scientific">Pseudonocardia humida</name>
    <dbReference type="NCBI Taxonomy" id="2800819"/>
    <lineage>
        <taxon>Bacteria</taxon>
        <taxon>Bacillati</taxon>
        <taxon>Actinomycetota</taxon>
        <taxon>Actinomycetes</taxon>
        <taxon>Pseudonocardiales</taxon>
        <taxon>Pseudonocardiaceae</taxon>
        <taxon>Pseudonocardia</taxon>
    </lineage>
</organism>
<reference evidence="6" key="1">
    <citation type="submission" date="2021-04" db="EMBL/GenBank/DDBJ databases">
        <title>Pseudonocardia sp. nov., isolated from sandy soil of mangrove forest.</title>
        <authorList>
            <person name="Zan Z."/>
            <person name="Huang R."/>
            <person name="Liu W."/>
        </authorList>
    </citation>
    <scope>NUCLEOTIDE SEQUENCE</scope>
    <source>
        <strain evidence="6">S2-4</strain>
    </source>
</reference>
<dbReference type="EMBL" id="JAGSOV010000073">
    <property type="protein sequence ID" value="MCO1659922.1"/>
    <property type="molecule type" value="Genomic_DNA"/>
</dbReference>
<feature type="domain" description="Aspartate/glutamate/uridylate kinase" evidence="5">
    <location>
        <begin position="1"/>
        <end position="281"/>
    </location>
</feature>
<comment type="similarity">
    <text evidence="1 4">Belongs to the carbamate kinase family.</text>
</comment>